<keyword evidence="1" id="KW-0472">Membrane</keyword>
<dbReference type="SUPFAM" id="SSF57184">
    <property type="entry name" value="Growth factor receptor domain"/>
    <property type="match status" value="1"/>
</dbReference>
<evidence type="ECO:0000313" key="3">
    <source>
        <dbReference type="EMBL" id="KAJ8614274.1"/>
    </source>
</evidence>
<dbReference type="Gene3D" id="2.10.50.10">
    <property type="entry name" value="Tumor Necrosis Factor Receptor, subunit A, domain 2"/>
    <property type="match status" value="1"/>
</dbReference>
<dbReference type="InterPro" id="IPR009030">
    <property type="entry name" value="Growth_fac_rcpt_cys_sf"/>
</dbReference>
<feature type="transmembrane region" description="Helical" evidence="1">
    <location>
        <begin position="20"/>
        <end position="36"/>
    </location>
</feature>
<keyword evidence="1" id="KW-1133">Transmembrane helix</keyword>
<dbReference type="InterPro" id="IPR011641">
    <property type="entry name" value="Tyr-kin_ephrin_A/B_rcpt-like"/>
</dbReference>
<dbReference type="SMART" id="SM01411">
    <property type="entry name" value="Ephrin_rec_like"/>
    <property type="match status" value="2"/>
</dbReference>
<comment type="caution">
    <text evidence="3">The sequence shown here is derived from an EMBL/GenBank/DDBJ whole genome shotgun (WGS) entry which is preliminary data.</text>
</comment>
<keyword evidence="1" id="KW-0812">Transmembrane</keyword>
<dbReference type="EMBL" id="JAQMWT010000009">
    <property type="protein sequence ID" value="KAJ8614274.1"/>
    <property type="molecule type" value="Genomic_DNA"/>
</dbReference>
<dbReference type="PANTHER" id="PTHR46104">
    <property type="entry name" value="GENE 9195-RELATED-RELATED"/>
    <property type="match status" value="1"/>
</dbReference>
<keyword evidence="4" id="KW-1185">Reference proteome</keyword>
<evidence type="ECO:0000256" key="1">
    <source>
        <dbReference type="SAM" id="Phobius"/>
    </source>
</evidence>
<feature type="domain" description="Tyrosine-protein kinase ephrin type A/B receptor-like" evidence="2">
    <location>
        <begin position="98"/>
        <end position="139"/>
    </location>
</feature>
<protein>
    <recommendedName>
        <fullName evidence="2">Tyrosine-protein kinase ephrin type A/B receptor-like domain-containing protein</fullName>
    </recommendedName>
</protein>
<dbReference type="Proteomes" id="UP001230188">
    <property type="component" value="Unassembled WGS sequence"/>
</dbReference>
<sequence length="253" mass="28218">MRRRRRRPCSSSLKRKREFAIATCILVGVTVLLLRIEPHNRRKLLIAGYQEHVSWFTGENLETNLGTVPSITCPVGKYRPTSSSDTNYHRDVGFRIEGCEDCPRGRYGESEGLASQSCTAECPLGTYRDRTGAKSSDDCLSCPPGKYGNRKGLTTRDCSGDCPAGKYSSVWALTTPTECQSCPEGYRGWQCTWEVVAQHFSGDRAHHYDLDVRPASKLQSSPLQYARGSNHPKPVDLTIPYTLPLLNVRDNNA</sequence>
<evidence type="ECO:0000313" key="4">
    <source>
        <dbReference type="Proteomes" id="UP001230188"/>
    </source>
</evidence>
<reference evidence="3" key="1">
    <citation type="submission" date="2023-01" db="EMBL/GenBank/DDBJ databases">
        <title>Metagenome sequencing of chrysophaentin producing Chrysophaeum taylorii.</title>
        <authorList>
            <person name="Davison J."/>
            <person name="Bewley C."/>
        </authorList>
    </citation>
    <scope>NUCLEOTIDE SEQUENCE</scope>
    <source>
        <strain evidence="3">NIES-1699</strain>
    </source>
</reference>
<dbReference type="AlphaFoldDB" id="A0AAD7UQT1"/>
<proteinExistence type="predicted"/>
<accession>A0AAD7UQT1</accession>
<gene>
    <name evidence="3" type="ORF">CTAYLR_001146</name>
</gene>
<name>A0AAD7UQT1_9STRA</name>
<organism evidence="3 4">
    <name type="scientific">Chrysophaeum taylorii</name>
    <dbReference type="NCBI Taxonomy" id="2483200"/>
    <lineage>
        <taxon>Eukaryota</taxon>
        <taxon>Sar</taxon>
        <taxon>Stramenopiles</taxon>
        <taxon>Ochrophyta</taxon>
        <taxon>Pelagophyceae</taxon>
        <taxon>Pelagomonadales</taxon>
        <taxon>Pelagomonadaceae</taxon>
        <taxon>Chrysophaeum</taxon>
    </lineage>
</organism>
<evidence type="ECO:0000259" key="2">
    <source>
        <dbReference type="Pfam" id="PF07699"/>
    </source>
</evidence>
<dbReference type="Pfam" id="PF07699">
    <property type="entry name" value="Ephrin_rec_like"/>
    <property type="match status" value="1"/>
</dbReference>
<dbReference type="PANTHER" id="PTHR46104:SF1">
    <property type="entry name" value="GENE 9195-RELATED"/>
    <property type="match status" value="1"/>
</dbReference>